<evidence type="ECO:0000313" key="1">
    <source>
        <dbReference type="EMBL" id="JAC64775.1"/>
    </source>
</evidence>
<gene>
    <name evidence="1" type="ORF">TSPGSL018_17553</name>
</gene>
<accession>A0A061R255</accession>
<name>A0A061R255_9CHLO</name>
<reference evidence="1" key="1">
    <citation type="submission" date="2014-05" db="EMBL/GenBank/DDBJ databases">
        <title>The transcriptome of the halophilic microalga Tetraselmis sp. GSL018 isolated from the Great Salt Lake, Utah.</title>
        <authorList>
            <person name="Jinkerson R.E."/>
            <person name="D'Adamo S."/>
            <person name="Posewitz M.C."/>
        </authorList>
    </citation>
    <scope>NUCLEOTIDE SEQUENCE</scope>
    <source>
        <strain evidence="1">GSL018</strain>
    </source>
</reference>
<proteinExistence type="predicted"/>
<sequence length="282" mass="32003">MLNRTANFDVSLSSAGNQQIETSTSISENTSRALAQTQEKIKQVEMRSEYQHLLLETAGYVQQPELPEQLTIDTFLQLCSDKRVINALSTLLDNNQLPKLSLGKQHQPQRLNELTQTLCALWTILKRARLQAPGSSVFDVLAALWIVESFGDSSRSNVSVVLQDYLGFRLAPETTLCLPGAVDAMLQWRSQMVRAQAVILNRCDWIVRVDRYDILAAERELLSTLDRGESVHHILLKCHEASIQRSQAIRLLRKYFLGLPDNWPEKRPRRDPGHHCSCVTGW</sequence>
<protein>
    <submittedName>
        <fullName evidence="1">Uncharacterized protein</fullName>
    </submittedName>
</protein>
<organism evidence="1">
    <name type="scientific">Tetraselmis sp. GSL018</name>
    <dbReference type="NCBI Taxonomy" id="582737"/>
    <lineage>
        <taxon>Eukaryota</taxon>
        <taxon>Viridiplantae</taxon>
        <taxon>Chlorophyta</taxon>
        <taxon>core chlorophytes</taxon>
        <taxon>Chlorodendrophyceae</taxon>
        <taxon>Chlorodendrales</taxon>
        <taxon>Chlorodendraceae</taxon>
        <taxon>Tetraselmis</taxon>
    </lineage>
</organism>
<dbReference type="AlphaFoldDB" id="A0A061R255"/>
<dbReference type="EMBL" id="GBEZ01022025">
    <property type="protein sequence ID" value="JAC64775.1"/>
    <property type="molecule type" value="Transcribed_RNA"/>
</dbReference>